<dbReference type="AlphaFoldDB" id="A0A9D1DL66"/>
<accession>A0A9D1DL66</accession>
<feature type="signal peptide" evidence="2">
    <location>
        <begin position="1"/>
        <end position="20"/>
    </location>
</feature>
<feature type="chain" id="PRO_5038978865" evidence="2">
    <location>
        <begin position="21"/>
        <end position="325"/>
    </location>
</feature>
<organism evidence="3 4">
    <name type="scientific">Candidatus Scatomorpha intestinigallinarum</name>
    <dbReference type="NCBI Taxonomy" id="2840923"/>
    <lineage>
        <taxon>Bacteria</taxon>
        <taxon>Bacillati</taxon>
        <taxon>Bacillota</taxon>
        <taxon>Clostridia</taxon>
        <taxon>Eubacteriales</taxon>
        <taxon>Candidatus Scatomorpha</taxon>
    </lineage>
</organism>
<evidence type="ECO:0000313" key="3">
    <source>
        <dbReference type="EMBL" id="HIR54823.1"/>
    </source>
</evidence>
<reference evidence="3" key="2">
    <citation type="journal article" date="2021" name="PeerJ">
        <title>Extensive microbial diversity within the chicken gut microbiome revealed by metagenomics and culture.</title>
        <authorList>
            <person name="Gilroy R."/>
            <person name="Ravi A."/>
            <person name="Getino M."/>
            <person name="Pursley I."/>
            <person name="Horton D.L."/>
            <person name="Alikhan N.F."/>
            <person name="Baker D."/>
            <person name="Gharbi K."/>
            <person name="Hall N."/>
            <person name="Watson M."/>
            <person name="Adriaenssens E.M."/>
            <person name="Foster-Nyarko E."/>
            <person name="Jarju S."/>
            <person name="Secka A."/>
            <person name="Antonio M."/>
            <person name="Oren A."/>
            <person name="Chaudhuri R.R."/>
            <person name="La Ragione R."/>
            <person name="Hildebrand F."/>
            <person name="Pallen M.J."/>
        </authorList>
    </citation>
    <scope>NUCLEOTIDE SEQUENCE</scope>
    <source>
        <strain evidence="3">ChiGjej3B3-7149</strain>
    </source>
</reference>
<keyword evidence="2" id="KW-0732">Signal</keyword>
<feature type="coiled-coil region" evidence="1">
    <location>
        <begin position="269"/>
        <end position="322"/>
    </location>
</feature>
<keyword evidence="1" id="KW-0175">Coiled coil</keyword>
<comment type="caution">
    <text evidence="3">The sequence shown here is derived from an EMBL/GenBank/DDBJ whole genome shotgun (WGS) entry which is preliminary data.</text>
</comment>
<reference evidence="3" key="1">
    <citation type="submission" date="2020-10" db="EMBL/GenBank/DDBJ databases">
        <authorList>
            <person name="Gilroy R."/>
        </authorList>
    </citation>
    <scope>NUCLEOTIDE SEQUENCE</scope>
    <source>
        <strain evidence="3">ChiGjej3B3-7149</strain>
    </source>
</reference>
<evidence type="ECO:0000313" key="4">
    <source>
        <dbReference type="Proteomes" id="UP000824238"/>
    </source>
</evidence>
<name>A0A9D1DL66_9FIRM</name>
<dbReference type="Proteomes" id="UP000824238">
    <property type="component" value="Unassembled WGS sequence"/>
</dbReference>
<sequence length="325" mass="36192">MRRMWIFAALAALLLSGCGAKTQASEPWEELGVSEAAWTVIEDFSGRYSALDADGLRYDEALEAVQSYLDGGLGQAEALGALNSALEAVEAELEAAEPVSLDAGLEEALRELGISPTEYEAFANSRPNDLQNQQLRLSSLLFYLENAGRGEAALEDLRFTLAANASEQESLRGYFYYGCLNYWFTGLDEAELELLRSSLIDGLESYIPEQALWFTDRDMAEEQTMLCLDEVEALAGLMSERLGSQQDELYEMEHDYDRLLELIEEDRQARERLAALMELSARLEELSAQIDEASEAGDAERLEELRAQFEALVAEYEALTAEETP</sequence>
<gene>
    <name evidence="3" type="ORF">IAD36_04375</name>
</gene>
<dbReference type="EMBL" id="DVHH01000109">
    <property type="protein sequence ID" value="HIR54823.1"/>
    <property type="molecule type" value="Genomic_DNA"/>
</dbReference>
<evidence type="ECO:0000256" key="2">
    <source>
        <dbReference type="SAM" id="SignalP"/>
    </source>
</evidence>
<protein>
    <submittedName>
        <fullName evidence="3">Uncharacterized protein</fullName>
    </submittedName>
</protein>
<evidence type="ECO:0000256" key="1">
    <source>
        <dbReference type="SAM" id="Coils"/>
    </source>
</evidence>
<proteinExistence type="predicted"/>
<dbReference type="PROSITE" id="PS51257">
    <property type="entry name" value="PROKAR_LIPOPROTEIN"/>
    <property type="match status" value="1"/>
</dbReference>